<proteinExistence type="predicted"/>
<feature type="region of interest" description="Disordered" evidence="1">
    <location>
        <begin position="183"/>
        <end position="207"/>
    </location>
</feature>
<dbReference type="AlphaFoldDB" id="A0A077ZXB5"/>
<organism evidence="2 3">
    <name type="scientific">Stylonychia lemnae</name>
    <name type="common">Ciliate</name>
    <dbReference type="NCBI Taxonomy" id="5949"/>
    <lineage>
        <taxon>Eukaryota</taxon>
        <taxon>Sar</taxon>
        <taxon>Alveolata</taxon>
        <taxon>Ciliophora</taxon>
        <taxon>Intramacronucleata</taxon>
        <taxon>Spirotrichea</taxon>
        <taxon>Stichotrichia</taxon>
        <taxon>Sporadotrichida</taxon>
        <taxon>Oxytrichidae</taxon>
        <taxon>Stylonychinae</taxon>
        <taxon>Stylonychia</taxon>
    </lineage>
</organism>
<gene>
    <name evidence="2" type="primary">Contig8362.g8914</name>
    <name evidence="2" type="ORF">STYLEM_2866</name>
</gene>
<dbReference type="InParanoid" id="A0A077ZXB5"/>
<keyword evidence="3" id="KW-1185">Reference proteome</keyword>
<evidence type="ECO:0000313" key="2">
    <source>
        <dbReference type="EMBL" id="CDW73877.1"/>
    </source>
</evidence>
<evidence type="ECO:0000256" key="1">
    <source>
        <dbReference type="SAM" id="MobiDB-lite"/>
    </source>
</evidence>
<sequence length="229" mass="26703">MNIHPIGIIPRQQFNIPNMKNISRQRPRTNYMRNKKRIIIGQHDQKNYQSNQMNQLTQYNIPPDLNRTMTPNILSQAYEMSQQPRLGLNHTQIIDYSSNNSGFFEQRKNSSIENKLIKLPNNQGISPIQSNQISNNVSQNNIDYVTQRFKVGNNIKQSNIRQRPQSQGRPRTRVNIQNFRNQNLMGLGGFNGDDNSAQYSRSRLDQQNQFQPQVLESFEMNKNDSLNLL</sequence>
<protein>
    <submittedName>
        <fullName evidence="2">Uncharacterized protein</fullName>
    </submittedName>
</protein>
<name>A0A077ZXB5_STYLE</name>
<reference evidence="2 3" key="1">
    <citation type="submission" date="2014-06" db="EMBL/GenBank/DDBJ databases">
        <authorList>
            <person name="Swart Estienne"/>
        </authorList>
    </citation>
    <scope>NUCLEOTIDE SEQUENCE [LARGE SCALE GENOMIC DNA]</scope>
    <source>
        <strain evidence="2 3">130c</strain>
    </source>
</reference>
<feature type="compositionally biased region" description="Polar residues" evidence="1">
    <location>
        <begin position="193"/>
        <end position="207"/>
    </location>
</feature>
<dbReference type="Proteomes" id="UP000039865">
    <property type="component" value="Unassembled WGS sequence"/>
</dbReference>
<evidence type="ECO:0000313" key="3">
    <source>
        <dbReference type="Proteomes" id="UP000039865"/>
    </source>
</evidence>
<dbReference type="EMBL" id="CCKQ01002772">
    <property type="protein sequence ID" value="CDW73877.1"/>
    <property type="molecule type" value="Genomic_DNA"/>
</dbReference>
<accession>A0A077ZXB5</accession>